<protein>
    <submittedName>
        <fullName evidence="2">Uncharacterized protein</fullName>
    </submittedName>
</protein>
<name>A0A1S2Q125_9ACTN</name>
<feature type="compositionally biased region" description="Basic and acidic residues" evidence="1">
    <location>
        <begin position="53"/>
        <end position="63"/>
    </location>
</feature>
<comment type="caution">
    <text evidence="2">The sequence shown here is derived from an EMBL/GenBank/DDBJ whole genome shotgun (WGS) entry which is preliminary data.</text>
</comment>
<reference evidence="2 3" key="1">
    <citation type="submission" date="2016-10" db="EMBL/GenBank/DDBJ databases">
        <title>Genome sequence of Streptomyces sp. MUSC 1.</title>
        <authorList>
            <person name="Lee L.-H."/>
            <person name="Ser H.-L."/>
            <person name="Law J.W.-F."/>
        </authorList>
    </citation>
    <scope>NUCLEOTIDE SEQUENCE [LARGE SCALE GENOMIC DNA]</scope>
    <source>
        <strain evidence="2 3">MUSC 1</strain>
    </source>
</reference>
<accession>A0A1S2Q125</accession>
<sequence length="115" mass="11814">MGVGVAEPSLGRPLGESPGVGVPPGAVLPPEPGACPWDRPSEGVAGPPEGTSESDRSRWDADAPRPPTASLTVVPVPPLRLLPETSSYVVMPAIVTPNTTAAATTGRRQLFTRAR</sequence>
<dbReference type="EMBL" id="MLYO01000053">
    <property type="protein sequence ID" value="OIJ98874.1"/>
    <property type="molecule type" value="Genomic_DNA"/>
</dbReference>
<dbReference type="Proteomes" id="UP000179642">
    <property type="component" value="Unassembled WGS sequence"/>
</dbReference>
<evidence type="ECO:0000313" key="3">
    <source>
        <dbReference type="Proteomes" id="UP000179642"/>
    </source>
</evidence>
<gene>
    <name evidence="2" type="ORF">BIV23_29300</name>
</gene>
<keyword evidence="3" id="KW-1185">Reference proteome</keyword>
<feature type="compositionally biased region" description="Low complexity" evidence="1">
    <location>
        <begin position="13"/>
        <end position="25"/>
    </location>
</feature>
<dbReference type="AlphaFoldDB" id="A0A1S2Q125"/>
<feature type="region of interest" description="Disordered" evidence="1">
    <location>
        <begin position="1"/>
        <end position="73"/>
    </location>
</feature>
<organism evidence="2 3">
    <name type="scientific">Streptomyces monashensis</name>
    <dbReference type="NCBI Taxonomy" id="1678012"/>
    <lineage>
        <taxon>Bacteria</taxon>
        <taxon>Bacillati</taxon>
        <taxon>Actinomycetota</taxon>
        <taxon>Actinomycetes</taxon>
        <taxon>Kitasatosporales</taxon>
        <taxon>Streptomycetaceae</taxon>
        <taxon>Streptomyces</taxon>
    </lineage>
</organism>
<proteinExistence type="predicted"/>
<evidence type="ECO:0000313" key="2">
    <source>
        <dbReference type="EMBL" id="OIJ98874.1"/>
    </source>
</evidence>
<evidence type="ECO:0000256" key="1">
    <source>
        <dbReference type="SAM" id="MobiDB-lite"/>
    </source>
</evidence>